<accession>A0A0Q3WZS8</accession>
<dbReference type="STRING" id="157838.AN964_13475"/>
<dbReference type="InterPro" id="IPR004360">
    <property type="entry name" value="Glyas_Fos-R_dOase_dom"/>
</dbReference>
<reference evidence="2 3" key="1">
    <citation type="submission" date="2015-09" db="EMBL/GenBank/DDBJ databases">
        <title>Genome sequencing project for genomic taxonomy and phylogenomics of Bacillus-like bacteria.</title>
        <authorList>
            <person name="Liu B."/>
            <person name="Wang J."/>
            <person name="Zhu Y."/>
            <person name="Liu G."/>
            <person name="Chen Q."/>
            <person name="Chen Z."/>
            <person name="Lan J."/>
            <person name="Che J."/>
            <person name="Ge C."/>
            <person name="Shi H."/>
            <person name="Pan Z."/>
            <person name="Liu X."/>
        </authorList>
    </citation>
    <scope>NUCLEOTIDE SEQUENCE [LARGE SCALE GENOMIC DNA]</scope>
    <source>
        <strain evidence="2 3">LMG 18435</strain>
    </source>
</reference>
<protein>
    <submittedName>
        <fullName evidence="2">Glyoxalase</fullName>
    </submittedName>
</protein>
<comment type="caution">
    <text evidence="2">The sequence shown here is derived from an EMBL/GenBank/DDBJ whole genome shotgun (WGS) entry which is preliminary data.</text>
</comment>
<evidence type="ECO:0000313" key="2">
    <source>
        <dbReference type="EMBL" id="KQL54407.1"/>
    </source>
</evidence>
<dbReference type="RefSeq" id="WP_055740175.1">
    <property type="nucleotide sequence ID" value="NZ_JAAIWL010000008.1"/>
</dbReference>
<name>A0A0Q3WZS8_9BACI</name>
<dbReference type="OrthoDB" id="1270449at2"/>
<dbReference type="AlphaFoldDB" id="A0A0Q3WZS8"/>
<dbReference type="InterPro" id="IPR029068">
    <property type="entry name" value="Glyas_Bleomycin-R_OHBP_Dase"/>
</dbReference>
<keyword evidence="3" id="KW-1185">Reference proteome</keyword>
<dbReference type="CDD" id="cd06587">
    <property type="entry name" value="VOC"/>
    <property type="match status" value="1"/>
</dbReference>
<feature type="domain" description="VOC" evidence="1">
    <location>
        <begin position="2"/>
        <end position="112"/>
    </location>
</feature>
<sequence length="112" mass="12965">MKLNHINLTVTDVNAAREFLEKYFDLQTKSTHRDSFAVLLDDDGLLLTLMKGTQVDYPKSFHIGFSQESEERVNEIYQRLKNDGFNVNPPKRAHRWTFYVKAPGGFTIEVLS</sequence>
<dbReference type="Proteomes" id="UP000051888">
    <property type="component" value="Unassembled WGS sequence"/>
</dbReference>
<dbReference type="PATRIC" id="fig|157838.3.peg.2995"/>
<dbReference type="PANTHER" id="PTHR36113">
    <property type="entry name" value="LYASE, PUTATIVE-RELATED-RELATED"/>
    <property type="match status" value="1"/>
</dbReference>
<gene>
    <name evidence="2" type="ORF">AN964_13475</name>
</gene>
<dbReference type="Pfam" id="PF00903">
    <property type="entry name" value="Glyoxalase"/>
    <property type="match status" value="1"/>
</dbReference>
<dbReference type="Gene3D" id="3.10.180.10">
    <property type="entry name" value="2,3-Dihydroxybiphenyl 1,2-Dioxygenase, domain 1"/>
    <property type="match status" value="1"/>
</dbReference>
<dbReference type="InterPro" id="IPR051332">
    <property type="entry name" value="Fosfomycin_Res_Enzymes"/>
</dbReference>
<organism evidence="2 3">
    <name type="scientific">Heyndrickxia shackletonii</name>
    <dbReference type="NCBI Taxonomy" id="157838"/>
    <lineage>
        <taxon>Bacteria</taxon>
        <taxon>Bacillati</taxon>
        <taxon>Bacillota</taxon>
        <taxon>Bacilli</taxon>
        <taxon>Bacillales</taxon>
        <taxon>Bacillaceae</taxon>
        <taxon>Heyndrickxia</taxon>
    </lineage>
</organism>
<dbReference type="InterPro" id="IPR037523">
    <property type="entry name" value="VOC_core"/>
</dbReference>
<dbReference type="PANTHER" id="PTHR36113:SF3">
    <property type="entry name" value="SLL5075 PROTEIN"/>
    <property type="match status" value="1"/>
</dbReference>
<evidence type="ECO:0000259" key="1">
    <source>
        <dbReference type="PROSITE" id="PS51819"/>
    </source>
</evidence>
<evidence type="ECO:0000313" key="3">
    <source>
        <dbReference type="Proteomes" id="UP000051888"/>
    </source>
</evidence>
<dbReference type="EMBL" id="LJJC01000004">
    <property type="protein sequence ID" value="KQL54407.1"/>
    <property type="molecule type" value="Genomic_DNA"/>
</dbReference>
<dbReference type="SUPFAM" id="SSF54593">
    <property type="entry name" value="Glyoxalase/Bleomycin resistance protein/Dihydroxybiphenyl dioxygenase"/>
    <property type="match status" value="1"/>
</dbReference>
<proteinExistence type="predicted"/>
<dbReference type="PROSITE" id="PS51819">
    <property type="entry name" value="VOC"/>
    <property type="match status" value="1"/>
</dbReference>